<feature type="compositionally biased region" description="Polar residues" evidence="5">
    <location>
        <begin position="37"/>
        <end position="47"/>
    </location>
</feature>
<keyword evidence="2" id="KW-0805">Transcription regulation</keyword>
<dbReference type="Pfam" id="PF22754">
    <property type="entry name" value="bHLH-TF_ACT-like_plant"/>
    <property type="match status" value="1"/>
</dbReference>
<dbReference type="CDD" id="cd04873">
    <property type="entry name" value="ACT_UUR-ACR-like"/>
    <property type="match status" value="1"/>
</dbReference>
<evidence type="ECO:0000313" key="8">
    <source>
        <dbReference type="EMBL" id="CAK9178641.1"/>
    </source>
</evidence>
<name>A0ABC8UA51_9AQUA</name>
<feature type="region of interest" description="Disordered" evidence="5">
    <location>
        <begin position="21"/>
        <end position="84"/>
    </location>
</feature>
<evidence type="ECO:0008006" key="10">
    <source>
        <dbReference type="Google" id="ProtNLM"/>
    </source>
</evidence>
<evidence type="ECO:0000256" key="2">
    <source>
        <dbReference type="ARBA" id="ARBA00023015"/>
    </source>
</evidence>
<keyword evidence="3" id="KW-0804">Transcription</keyword>
<dbReference type="InterPro" id="IPR044278">
    <property type="entry name" value="BHLH95-like"/>
</dbReference>
<comment type="caution">
    <text evidence="8">The sequence shown here is derived from an EMBL/GenBank/DDBJ whole genome shotgun (WGS) entry which is preliminary data.</text>
</comment>
<dbReference type="InterPro" id="IPR011598">
    <property type="entry name" value="bHLH_dom"/>
</dbReference>
<dbReference type="Proteomes" id="UP001642360">
    <property type="component" value="Unassembled WGS sequence"/>
</dbReference>
<dbReference type="PROSITE" id="PS51671">
    <property type="entry name" value="ACT"/>
    <property type="match status" value="1"/>
</dbReference>
<evidence type="ECO:0000313" key="9">
    <source>
        <dbReference type="Proteomes" id="UP001642360"/>
    </source>
</evidence>
<dbReference type="InterPro" id="IPR036638">
    <property type="entry name" value="HLH_DNA-bd_sf"/>
</dbReference>
<feature type="domain" description="ACT" evidence="7">
    <location>
        <begin position="220"/>
        <end position="296"/>
    </location>
</feature>
<evidence type="ECO:0000259" key="7">
    <source>
        <dbReference type="PROSITE" id="PS51671"/>
    </source>
</evidence>
<dbReference type="InterPro" id="IPR045239">
    <property type="entry name" value="bHLH95_bHLH"/>
</dbReference>
<sequence>MSEGVCHESFLWESQAFSNWDNLGGSEEKSGKKLPDLSTSNSQTPPGTNEPVAVSGKKRSGKGRSEMNEGKSVGGGGGGDSDHEIHIWTERERRKKMRTMFSNLHDLLPQLPPKADKSTIVDEAVNYIKILQHRLQKLQKQKLERLQGVTSLNYDPSIITPQKIATDSREAFLADQGSSSNLFITARNSSNSRLIPRFPTIFQTWTSPNVILNVCGEDAHISVCSPKKPGLLSTICYVLDKHKLEVVSAHVSSDQTRSMFMIQAHASEAPDQIPEAFPVEEIFKQAAGEIMLWANS</sequence>
<comment type="subcellular location">
    <subcellularLocation>
        <location evidence="1">Nucleus</location>
    </subcellularLocation>
</comment>
<dbReference type="Gene3D" id="4.10.280.10">
    <property type="entry name" value="Helix-loop-helix DNA-binding domain"/>
    <property type="match status" value="1"/>
</dbReference>
<evidence type="ECO:0000256" key="3">
    <source>
        <dbReference type="ARBA" id="ARBA00023163"/>
    </source>
</evidence>
<evidence type="ECO:0000256" key="4">
    <source>
        <dbReference type="ARBA" id="ARBA00023242"/>
    </source>
</evidence>
<dbReference type="InterPro" id="IPR054502">
    <property type="entry name" value="bHLH-TF_ACT-like_plant"/>
</dbReference>
<reference evidence="8 9" key="1">
    <citation type="submission" date="2024-02" db="EMBL/GenBank/DDBJ databases">
        <authorList>
            <person name="Vignale AGUSTIN F."/>
            <person name="Sosa J E."/>
            <person name="Modenutti C."/>
        </authorList>
    </citation>
    <scope>NUCLEOTIDE SEQUENCE [LARGE SCALE GENOMIC DNA]</scope>
</reference>
<dbReference type="SUPFAM" id="SSF55021">
    <property type="entry name" value="ACT-like"/>
    <property type="match status" value="1"/>
</dbReference>
<proteinExistence type="predicted"/>
<dbReference type="AlphaFoldDB" id="A0ABC8UA51"/>
<gene>
    <name evidence="8" type="ORF">ILEXP_LOCUS48560</name>
</gene>
<organism evidence="8 9">
    <name type="scientific">Ilex paraguariensis</name>
    <name type="common">yerba mate</name>
    <dbReference type="NCBI Taxonomy" id="185542"/>
    <lineage>
        <taxon>Eukaryota</taxon>
        <taxon>Viridiplantae</taxon>
        <taxon>Streptophyta</taxon>
        <taxon>Embryophyta</taxon>
        <taxon>Tracheophyta</taxon>
        <taxon>Spermatophyta</taxon>
        <taxon>Magnoliopsida</taxon>
        <taxon>eudicotyledons</taxon>
        <taxon>Gunneridae</taxon>
        <taxon>Pentapetalae</taxon>
        <taxon>asterids</taxon>
        <taxon>campanulids</taxon>
        <taxon>Aquifoliales</taxon>
        <taxon>Aquifoliaceae</taxon>
        <taxon>Ilex</taxon>
    </lineage>
</organism>
<feature type="domain" description="BHLH" evidence="6">
    <location>
        <begin position="81"/>
        <end position="131"/>
    </location>
</feature>
<dbReference type="InterPro" id="IPR002912">
    <property type="entry name" value="ACT_dom"/>
</dbReference>
<evidence type="ECO:0000256" key="1">
    <source>
        <dbReference type="ARBA" id="ARBA00004123"/>
    </source>
</evidence>
<keyword evidence="9" id="KW-1185">Reference proteome</keyword>
<dbReference type="GO" id="GO:0080090">
    <property type="term" value="P:regulation of primary metabolic process"/>
    <property type="evidence" value="ECO:0007669"/>
    <property type="project" value="UniProtKB-ARBA"/>
</dbReference>
<feature type="compositionally biased region" description="Basic and acidic residues" evidence="5">
    <location>
        <begin position="26"/>
        <end position="35"/>
    </location>
</feature>
<evidence type="ECO:0000256" key="5">
    <source>
        <dbReference type="SAM" id="MobiDB-lite"/>
    </source>
</evidence>
<protein>
    <recommendedName>
        <fullName evidence="10">BHLH transcription factor</fullName>
    </recommendedName>
</protein>
<dbReference type="SUPFAM" id="SSF47459">
    <property type="entry name" value="HLH, helix-loop-helix DNA-binding domain"/>
    <property type="match status" value="1"/>
</dbReference>
<keyword evidence="4" id="KW-0539">Nucleus</keyword>
<dbReference type="CDD" id="cd11393">
    <property type="entry name" value="bHLH_AtbHLH_like"/>
    <property type="match status" value="1"/>
</dbReference>
<dbReference type="PANTHER" id="PTHR46772">
    <property type="entry name" value="BHLH DOMAIN-CONTAINING PROTEIN"/>
    <property type="match status" value="1"/>
</dbReference>
<accession>A0ABC8UA51</accession>
<dbReference type="Pfam" id="PF00010">
    <property type="entry name" value="HLH"/>
    <property type="match status" value="1"/>
</dbReference>
<dbReference type="SMART" id="SM00353">
    <property type="entry name" value="HLH"/>
    <property type="match status" value="1"/>
</dbReference>
<dbReference type="PROSITE" id="PS50888">
    <property type="entry name" value="BHLH"/>
    <property type="match status" value="1"/>
</dbReference>
<dbReference type="EMBL" id="CAUOFW020007280">
    <property type="protein sequence ID" value="CAK9178641.1"/>
    <property type="molecule type" value="Genomic_DNA"/>
</dbReference>
<evidence type="ECO:0000259" key="6">
    <source>
        <dbReference type="PROSITE" id="PS50888"/>
    </source>
</evidence>
<dbReference type="GO" id="GO:0005634">
    <property type="term" value="C:nucleus"/>
    <property type="evidence" value="ECO:0007669"/>
    <property type="project" value="UniProtKB-SubCell"/>
</dbReference>
<dbReference type="InterPro" id="IPR045865">
    <property type="entry name" value="ACT-like_dom_sf"/>
</dbReference>
<dbReference type="PANTHER" id="PTHR46772:SF8">
    <property type="entry name" value="TRANSCRIPTION FACTOR BHLH95"/>
    <property type="match status" value="1"/>
</dbReference>